<protein>
    <submittedName>
        <fullName evidence="10">Bifunctional hemolysin/adenylate cyclase</fullName>
    </submittedName>
</protein>
<dbReference type="GO" id="GO:0016020">
    <property type="term" value="C:membrane"/>
    <property type="evidence" value="ECO:0007669"/>
    <property type="project" value="UniProtKB-SubCell"/>
</dbReference>
<evidence type="ECO:0000256" key="5">
    <source>
        <dbReference type="ARBA" id="ARBA00022737"/>
    </source>
</evidence>
<accession>A0A2R8BC44</accession>
<dbReference type="EMBL" id="OMOR01000001">
    <property type="protein sequence ID" value="SPH20497.1"/>
    <property type="molecule type" value="Genomic_DNA"/>
</dbReference>
<dbReference type="InterPro" id="IPR050557">
    <property type="entry name" value="RTX_toxin/Mannuronan_C5-epim"/>
</dbReference>
<keyword evidence="7" id="KW-0472">Membrane</keyword>
<keyword evidence="3" id="KW-0964">Secreted</keyword>
<organism evidence="10 11">
    <name type="scientific">Ascidiaceihabitans donghaensis</name>
    <dbReference type="NCBI Taxonomy" id="1510460"/>
    <lineage>
        <taxon>Bacteria</taxon>
        <taxon>Pseudomonadati</taxon>
        <taxon>Pseudomonadota</taxon>
        <taxon>Alphaproteobacteria</taxon>
        <taxon>Rhodobacterales</taxon>
        <taxon>Paracoccaceae</taxon>
        <taxon>Ascidiaceihabitans</taxon>
    </lineage>
</organism>
<dbReference type="PANTHER" id="PTHR38340">
    <property type="entry name" value="S-LAYER PROTEIN"/>
    <property type="match status" value="1"/>
</dbReference>
<evidence type="ECO:0000256" key="1">
    <source>
        <dbReference type="ARBA" id="ARBA00004370"/>
    </source>
</evidence>
<dbReference type="RefSeq" id="WP_108827702.1">
    <property type="nucleotide sequence ID" value="NZ_OMOR01000001.1"/>
</dbReference>
<sequence length="702" mass="71951">MAVGYLVTLGDGKLDPGDTITGASATFTVDRDLGPGTWQFSGEAGGTTYVDSVEPGQYMLADNGNVYFVPDWGMVDSVSSAQVNSHQSDGTVSGTDSNDTIGNSYTEVDGDAMNDGDGGGVSGNGDRVEAGAGDDMVFSGDDNDTVYAGTGNDTVQSDSGDDEIYGQAGNDSLDAGDGADVVYGGDGADTISAGQGNDTVYGDAEPADPVSINTSNFNDTSNGFTLTAQNVEGGVLSPASSSNISTSNGALGANGAVSDTDSGQNTQLAYDKASGLSENLTATFDEPVTNANFSFETLFTSNFGETGHWAVYNDGNLVAEGDFSETNPGSGSGTVDISGVGPFDQLVLTANLQSDGSDGSDYSVSNITFVPATTDSGSGGADMISGGAGDDVLYGDGGNDTLDGDADNDEIHGGTGADMSSGGAGDDTIYTSEGDTVTGGDGDDTFILQDLGEAGASDIFINGGTEGDTDHDVLDVSQVNFTSLNIVSTDTLTGEMSGNLTLDDGSVVYFNNIEEIVCFGQGTHITTPTGPRAVETLKEGDMVMTRDFGPQPVLCATQTTVLTKGASRAVQFAPGAWGNKDTIVLSQNHRVVLAGAQAQLLYGTEEVLIPAKALLGRPGISLGSSGSIMSYYHFVLPQHSIVFSDGLLSESFYPTRRNLLNIGDPARQVILSSMLKHGLDPDTYGDTVRRTAKTYEVFCLAG</sequence>
<feature type="compositionally biased region" description="Polar residues" evidence="8">
    <location>
        <begin position="80"/>
        <end position="106"/>
    </location>
</feature>
<evidence type="ECO:0000259" key="9">
    <source>
        <dbReference type="Pfam" id="PF13403"/>
    </source>
</evidence>
<name>A0A2R8BC44_9RHOB</name>
<evidence type="ECO:0000256" key="2">
    <source>
        <dbReference type="ARBA" id="ARBA00004613"/>
    </source>
</evidence>
<evidence type="ECO:0000313" key="10">
    <source>
        <dbReference type="EMBL" id="SPH20497.1"/>
    </source>
</evidence>
<feature type="domain" description="Hedgehog/Intein (Hint)" evidence="9">
    <location>
        <begin position="517"/>
        <end position="655"/>
    </location>
</feature>
<evidence type="ECO:0000313" key="11">
    <source>
        <dbReference type="Proteomes" id="UP000244880"/>
    </source>
</evidence>
<comment type="subcellular location">
    <subcellularLocation>
        <location evidence="1">Membrane</location>
    </subcellularLocation>
    <subcellularLocation>
        <location evidence="2">Secreted</location>
    </subcellularLocation>
</comment>
<proteinExistence type="predicted"/>
<dbReference type="OrthoDB" id="6305173at2"/>
<dbReference type="Pfam" id="PF13403">
    <property type="entry name" value="Hint_2"/>
    <property type="match status" value="1"/>
</dbReference>
<reference evidence="10 11" key="1">
    <citation type="submission" date="2018-03" db="EMBL/GenBank/DDBJ databases">
        <authorList>
            <person name="Keele B.F."/>
        </authorList>
    </citation>
    <scope>NUCLEOTIDE SEQUENCE [LARGE SCALE GENOMIC DNA]</scope>
    <source>
        <strain evidence="10 11">CECT 8599</strain>
    </source>
</reference>
<keyword evidence="11" id="KW-1185">Reference proteome</keyword>
<dbReference type="InterPro" id="IPR036844">
    <property type="entry name" value="Hint_dom_sf"/>
</dbReference>
<feature type="region of interest" description="Disordered" evidence="8">
    <location>
        <begin position="396"/>
        <end position="443"/>
    </location>
</feature>
<evidence type="ECO:0000256" key="7">
    <source>
        <dbReference type="ARBA" id="ARBA00023136"/>
    </source>
</evidence>
<dbReference type="GO" id="GO:0090729">
    <property type="term" value="F:toxin activity"/>
    <property type="evidence" value="ECO:0007669"/>
    <property type="project" value="UniProtKB-KW"/>
</dbReference>
<evidence type="ECO:0000256" key="4">
    <source>
        <dbReference type="ARBA" id="ARBA00022656"/>
    </source>
</evidence>
<evidence type="ECO:0000256" key="3">
    <source>
        <dbReference type="ARBA" id="ARBA00022525"/>
    </source>
</evidence>
<dbReference type="Gene3D" id="2.150.10.10">
    <property type="entry name" value="Serralysin-like metalloprotease, C-terminal"/>
    <property type="match status" value="2"/>
</dbReference>
<dbReference type="InterPro" id="IPR001343">
    <property type="entry name" value="Hemolysn_Ca-bd"/>
</dbReference>
<dbReference type="InterPro" id="IPR011049">
    <property type="entry name" value="Serralysin-like_metalloprot_C"/>
</dbReference>
<evidence type="ECO:0000256" key="8">
    <source>
        <dbReference type="SAM" id="MobiDB-lite"/>
    </source>
</evidence>
<gene>
    <name evidence="10" type="primary">cya_3</name>
    <name evidence="10" type="ORF">ASD8599_01234</name>
</gene>
<dbReference type="Proteomes" id="UP000244880">
    <property type="component" value="Unassembled WGS sequence"/>
</dbReference>
<feature type="region of interest" description="Disordered" evidence="8">
    <location>
        <begin position="80"/>
        <end position="219"/>
    </location>
</feature>
<dbReference type="Pfam" id="PF00353">
    <property type="entry name" value="HemolysinCabind"/>
    <property type="match status" value="4"/>
</dbReference>
<dbReference type="InterPro" id="IPR028992">
    <property type="entry name" value="Hedgehog/Intein_dom"/>
</dbReference>
<evidence type="ECO:0000256" key="6">
    <source>
        <dbReference type="ARBA" id="ARBA00023026"/>
    </source>
</evidence>
<dbReference type="SUPFAM" id="SSF51120">
    <property type="entry name" value="beta-Roll"/>
    <property type="match status" value="2"/>
</dbReference>
<dbReference type="Gene3D" id="2.170.16.10">
    <property type="entry name" value="Hedgehog/Intein (Hint) domain"/>
    <property type="match status" value="1"/>
</dbReference>
<dbReference type="GO" id="GO:0005509">
    <property type="term" value="F:calcium ion binding"/>
    <property type="evidence" value="ECO:0007669"/>
    <property type="project" value="InterPro"/>
</dbReference>
<keyword evidence="5" id="KW-0677">Repeat</keyword>
<dbReference type="InterPro" id="IPR003995">
    <property type="entry name" value="RTX_toxin_determinant-A"/>
</dbReference>
<dbReference type="PANTHER" id="PTHR38340:SF1">
    <property type="entry name" value="S-LAYER PROTEIN"/>
    <property type="match status" value="1"/>
</dbReference>
<keyword evidence="4" id="KW-0800">Toxin</keyword>
<dbReference type="AlphaFoldDB" id="A0A2R8BC44"/>
<dbReference type="PRINTS" id="PR01488">
    <property type="entry name" value="RTXTOXINA"/>
</dbReference>
<dbReference type="PRINTS" id="PR00313">
    <property type="entry name" value="CABNDNGRPT"/>
</dbReference>
<dbReference type="GO" id="GO:0005576">
    <property type="term" value="C:extracellular region"/>
    <property type="evidence" value="ECO:0007669"/>
    <property type="project" value="UniProtKB-SubCell"/>
</dbReference>
<dbReference type="SUPFAM" id="SSF51294">
    <property type="entry name" value="Hedgehog/intein (Hint) domain"/>
    <property type="match status" value="1"/>
</dbReference>
<keyword evidence="6" id="KW-0843">Virulence</keyword>